<dbReference type="Proteomes" id="UP001239994">
    <property type="component" value="Unassembled WGS sequence"/>
</dbReference>
<feature type="region of interest" description="Disordered" evidence="1">
    <location>
        <begin position="48"/>
        <end position="121"/>
    </location>
</feature>
<accession>A0AAD8Z9J6</accession>
<comment type="caution">
    <text evidence="2">The sequence shown here is derived from an EMBL/GenBank/DDBJ whole genome shotgun (WGS) entry which is preliminary data.</text>
</comment>
<evidence type="ECO:0000313" key="2">
    <source>
        <dbReference type="EMBL" id="KAK1793775.1"/>
    </source>
</evidence>
<gene>
    <name evidence="2" type="ORF">P4O66_001507</name>
</gene>
<reference evidence="2" key="1">
    <citation type="submission" date="2023-03" db="EMBL/GenBank/DDBJ databases">
        <title>Electrophorus voltai genome.</title>
        <authorList>
            <person name="Bian C."/>
        </authorList>
    </citation>
    <scope>NUCLEOTIDE SEQUENCE</scope>
    <source>
        <strain evidence="2">CB-2022</strain>
        <tissue evidence="2">Muscle</tissue>
    </source>
</reference>
<sequence length="121" mass="12925">MDQNAESYAEGQKFYCDSCSNAGSDHSVAFHQSMEELPLEALLDVESEHSAASCMEVEASPVPEPTKGAHRSRAPTLPRKDSKKVQSVIWHVPPPPGQHPTRTAGVSMAPEPVVGGSSDKS</sequence>
<name>A0AAD8Z9J6_9TELE</name>
<dbReference type="AlphaFoldDB" id="A0AAD8Z9J6"/>
<keyword evidence="3" id="KW-1185">Reference proteome</keyword>
<organism evidence="2 3">
    <name type="scientific">Electrophorus voltai</name>
    <dbReference type="NCBI Taxonomy" id="2609070"/>
    <lineage>
        <taxon>Eukaryota</taxon>
        <taxon>Metazoa</taxon>
        <taxon>Chordata</taxon>
        <taxon>Craniata</taxon>
        <taxon>Vertebrata</taxon>
        <taxon>Euteleostomi</taxon>
        <taxon>Actinopterygii</taxon>
        <taxon>Neopterygii</taxon>
        <taxon>Teleostei</taxon>
        <taxon>Ostariophysi</taxon>
        <taxon>Gymnotiformes</taxon>
        <taxon>Gymnotoidei</taxon>
        <taxon>Gymnotidae</taxon>
        <taxon>Electrophorus</taxon>
    </lineage>
</organism>
<dbReference type="EMBL" id="JAROKS010000017">
    <property type="protein sequence ID" value="KAK1793775.1"/>
    <property type="molecule type" value="Genomic_DNA"/>
</dbReference>
<protein>
    <submittedName>
        <fullName evidence="2">Uncharacterized protein</fullName>
    </submittedName>
</protein>
<proteinExistence type="predicted"/>
<evidence type="ECO:0000313" key="3">
    <source>
        <dbReference type="Proteomes" id="UP001239994"/>
    </source>
</evidence>
<evidence type="ECO:0000256" key="1">
    <source>
        <dbReference type="SAM" id="MobiDB-lite"/>
    </source>
</evidence>